<evidence type="ECO:0000256" key="3">
    <source>
        <dbReference type="ARBA" id="ARBA00022833"/>
    </source>
</evidence>
<dbReference type="EMBL" id="ML996570">
    <property type="protein sequence ID" value="KAF2758846.1"/>
    <property type="molecule type" value="Genomic_DNA"/>
</dbReference>
<accession>A0A6A6WAJ0</accession>
<dbReference type="PROSITE" id="PS00028">
    <property type="entry name" value="ZINC_FINGER_C2H2_1"/>
    <property type="match status" value="2"/>
</dbReference>
<sequence>MDEGSVTSEPSRERDRPYGCAQCDKAFGRLTHLRRHEQSHVQGDHSHQCVICNKSFARLDSLKRHSLTHQDPQRQGGVKVPKACVHCVAAKTKCTGEHPCRRCDGKALDCNYASPGSLNEAQCESGENDQHRDAQSHDSQPVDMSPPNLISWMDVGQGAHSNQMNLDFTLPPMAVAPSTMSAQFYLSPNNLQSPNVTASPNVDTSVFDSGTPVGSTSLVINDRTARYYVEGSGSRQSRVKRRRLTVDESHTPPADIFNEDHQRYALPDMPAPITAKSFINDDMYMQLCQSYQDTCVSSWFQSRFESEILPSRELINYLIDQYFDHFNPLMPILHVPTMQLSHTHWILPLALATAGAQFSSNSDLRPLAISFQEFLRRCLLLLSNPDLYYRCAPQELELTQARLLGHVCMMYSGNKRFVREAKKERSVLCDFCKETWTSSEDNSELQANPSFWTRWAHRESLRRTGYGIWLVDAMLAYQFDMTPLLSLEHATVAMPCQEVVFEAKSATEWSELYKMSTPMPTLVAASEALYVKKYIHPTAGEFSRVLLIHAVFQRTWDVERYVRQPLSHYVPFSGQDGMQDSPSGTERWLPGIPLFGAWRNAACDCLDVLHWSANSVIGAASGMEHPTVLHLHLARIVLLTPYESISKLAFHRAGLQPFSSATDEAKTRREIHKWLQHDQYKARLAMIHAGVLFWHVGRYSAAGFYEPAAIFLASLVLWSYSTFQWPQGTETNGDDSSSDTDSGRPVVINLDRPSDDELVQSFVKHGKSMRAFLTGVGDLSEPTGPIRIAERGERILRTLTSWGCSWPYIQVLGHLARETRSGQNGHQWMSSRPSSVGQCIMASAA</sequence>
<feature type="domain" description="Zn(2)-C6 fungal-type" evidence="9">
    <location>
        <begin position="83"/>
        <end position="112"/>
    </location>
</feature>
<dbReference type="Proteomes" id="UP000799437">
    <property type="component" value="Unassembled WGS sequence"/>
</dbReference>
<evidence type="ECO:0000256" key="5">
    <source>
        <dbReference type="ARBA" id="ARBA00023163"/>
    </source>
</evidence>
<dbReference type="SUPFAM" id="SSF57667">
    <property type="entry name" value="beta-beta-alpha zinc fingers"/>
    <property type="match status" value="1"/>
</dbReference>
<dbReference type="GO" id="GO:0000981">
    <property type="term" value="F:DNA-binding transcription factor activity, RNA polymerase II-specific"/>
    <property type="evidence" value="ECO:0007669"/>
    <property type="project" value="InterPro"/>
</dbReference>
<reference evidence="11" key="1">
    <citation type="journal article" date="2020" name="Stud. Mycol.">
        <title>101 Dothideomycetes genomes: a test case for predicting lifestyles and emergence of pathogens.</title>
        <authorList>
            <person name="Haridas S."/>
            <person name="Albert R."/>
            <person name="Binder M."/>
            <person name="Bloem J."/>
            <person name="Labutti K."/>
            <person name="Salamov A."/>
            <person name="Andreopoulos B."/>
            <person name="Baker S."/>
            <person name="Barry K."/>
            <person name="Bills G."/>
            <person name="Bluhm B."/>
            <person name="Cannon C."/>
            <person name="Castanera R."/>
            <person name="Culley D."/>
            <person name="Daum C."/>
            <person name="Ezra D."/>
            <person name="Gonzalez J."/>
            <person name="Henrissat B."/>
            <person name="Kuo A."/>
            <person name="Liang C."/>
            <person name="Lipzen A."/>
            <person name="Lutzoni F."/>
            <person name="Magnuson J."/>
            <person name="Mondo S."/>
            <person name="Nolan M."/>
            <person name="Ohm R."/>
            <person name="Pangilinan J."/>
            <person name="Park H.-J."/>
            <person name="Ramirez L."/>
            <person name="Alfaro M."/>
            <person name="Sun H."/>
            <person name="Tritt A."/>
            <person name="Yoshinaga Y."/>
            <person name="Zwiers L.-H."/>
            <person name="Turgeon B."/>
            <person name="Goodwin S."/>
            <person name="Spatafora J."/>
            <person name="Crous P."/>
            <person name="Grigoriev I."/>
        </authorList>
    </citation>
    <scope>NUCLEOTIDE SEQUENCE</scope>
    <source>
        <strain evidence="11">CBS 121739</strain>
    </source>
</reference>
<protein>
    <recommendedName>
        <fullName evidence="13">C2H2 type zinc finger domain protein</fullName>
    </recommendedName>
</protein>
<dbReference type="InterPro" id="IPR036236">
    <property type="entry name" value="Znf_C2H2_sf"/>
</dbReference>
<keyword evidence="5" id="KW-0804">Transcription</keyword>
<dbReference type="InterPro" id="IPR001138">
    <property type="entry name" value="Zn2Cys6_DnaBD"/>
</dbReference>
<organism evidence="11 12">
    <name type="scientific">Pseudovirgaria hyperparasitica</name>
    <dbReference type="NCBI Taxonomy" id="470096"/>
    <lineage>
        <taxon>Eukaryota</taxon>
        <taxon>Fungi</taxon>
        <taxon>Dikarya</taxon>
        <taxon>Ascomycota</taxon>
        <taxon>Pezizomycotina</taxon>
        <taxon>Dothideomycetes</taxon>
        <taxon>Dothideomycetes incertae sedis</taxon>
        <taxon>Acrospermales</taxon>
        <taxon>Acrospermaceae</taxon>
        <taxon>Pseudovirgaria</taxon>
    </lineage>
</organism>
<keyword evidence="2 7" id="KW-0863">Zinc-finger</keyword>
<dbReference type="FunFam" id="3.30.160.60:FF:000446">
    <property type="entry name" value="Zinc finger protein"/>
    <property type="match status" value="1"/>
</dbReference>
<evidence type="ECO:0000259" key="9">
    <source>
        <dbReference type="PROSITE" id="PS50048"/>
    </source>
</evidence>
<dbReference type="PANTHER" id="PTHR47660:SF7">
    <property type="entry name" value="TRANSCRIPTION FACTOR WITH C2H2 AND ZN(2)-CYS(6) DNA BINDING DOMAIN (EUROFUNG)"/>
    <property type="match status" value="1"/>
</dbReference>
<evidence type="ECO:0000256" key="6">
    <source>
        <dbReference type="ARBA" id="ARBA00023242"/>
    </source>
</evidence>
<feature type="domain" description="C2H2-type" evidence="10">
    <location>
        <begin position="47"/>
        <end position="74"/>
    </location>
</feature>
<evidence type="ECO:0000256" key="7">
    <source>
        <dbReference type="PROSITE-ProRule" id="PRU00042"/>
    </source>
</evidence>
<keyword evidence="3" id="KW-0862">Zinc</keyword>
<dbReference type="CDD" id="cd12148">
    <property type="entry name" value="fungal_TF_MHR"/>
    <property type="match status" value="1"/>
</dbReference>
<evidence type="ECO:0000256" key="4">
    <source>
        <dbReference type="ARBA" id="ARBA00023015"/>
    </source>
</evidence>
<dbReference type="Gene3D" id="4.10.240.10">
    <property type="entry name" value="Zn(2)-C6 fungal-type DNA-binding domain"/>
    <property type="match status" value="1"/>
</dbReference>
<proteinExistence type="predicted"/>
<keyword evidence="4" id="KW-0805">Transcription regulation</keyword>
<dbReference type="GeneID" id="54481830"/>
<keyword evidence="6" id="KW-0539">Nucleus</keyword>
<dbReference type="Gene3D" id="3.30.160.60">
    <property type="entry name" value="Classic Zinc Finger"/>
    <property type="match status" value="2"/>
</dbReference>
<dbReference type="GO" id="GO:0003677">
    <property type="term" value="F:DNA binding"/>
    <property type="evidence" value="ECO:0007669"/>
    <property type="project" value="InterPro"/>
</dbReference>
<dbReference type="PANTHER" id="PTHR47660">
    <property type="entry name" value="TRANSCRIPTION FACTOR WITH C2H2 AND ZN(2)-CYS(6) DNA BINDING DOMAIN (EUROFUNG)-RELATED-RELATED"/>
    <property type="match status" value="1"/>
</dbReference>
<dbReference type="SUPFAM" id="SSF57701">
    <property type="entry name" value="Zn2/Cys6 DNA-binding domain"/>
    <property type="match status" value="1"/>
</dbReference>
<dbReference type="Pfam" id="PF00172">
    <property type="entry name" value="Zn_clus"/>
    <property type="match status" value="1"/>
</dbReference>
<feature type="region of interest" description="Disordered" evidence="8">
    <location>
        <begin position="729"/>
        <end position="750"/>
    </location>
</feature>
<keyword evidence="1" id="KW-0479">Metal-binding</keyword>
<gene>
    <name evidence="11" type="ORF">EJ05DRAFT_324090</name>
</gene>
<dbReference type="PROSITE" id="PS50048">
    <property type="entry name" value="ZN2_CY6_FUNGAL_2"/>
    <property type="match status" value="1"/>
</dbReference>
<dbReference type="GO" id="GO:0006351">
    <property type="term" value="P:DNA-templated transcription"/>
    <property type="evidence" value="ECO:0007669"/>
    <property type="project" value="InterPro"/>
</dbReference>
<evidence type="ECO:0000259" key="10">
    <source>
        <dbReference type="PROSITE" id="PS50157"/>
    </source>
</evidence>
<dbReference type="OrthoDB" id="654211at2759"/>
<evidence type="ECO:0000256" key="2">
    <source>
        <dbReference type="ARBA" id="ARBA00022771"/>
    </source>
</evidence>
<dbReference type="SMART" id="SM00066">
    <property type="entry name" value="GAL4"/>
    <property type="match status" value="1"/>
</dbReference>
<dbReference type="InterPro" id="IPR013087">
    <property type="entry name" value="Znf_C2H2_type"/>
</dbReference>
<dbReference type="InterPro" id="IPR007219">
    <property type="entry name" value="XnlR_reg_dom"/>
</dbReference>
<evidence type="ECO:0000256" key="1">
    <source>
        <dbReference type="ARBA" id="ARBA00022723"/>
    </source>
</evidence>
<dbReference type="Pfam" id="PF04082">
    <property type="entry name" value="Fungal_trans"/>
    <property type="match status" value="1"/>
</dbReference>
<dbReference type="RefSeq" id="XP_033601297.1">
    <property type="nucleotide sequence ID" value="XM_033740776.1"/>
</dbReference>
<keyword evidence="12" id="KW-1185">Reference proteome</keyword>
<feature type="domain" description="C2H2-type" evidence="10">
    <location>
        <begin position="18"/>
        <end position="45"/>
    </location>
</feature>
<evidence type="ECO:0000313" key="11">
    <source>
        <dbReference type="EMBL" id="KAF2758846.1"/>
    </source>
</evidence>
<dbReference type="SMART" id="SM00355">
    <property type="entry name" value="ZnF_C2H2"/>
    <property type="match status" value="2"/>
</dbReference>
<evidence type="ECO:0008006" key="13">
    <source>
        <dbReference type="Google" id="ProtNLM"/>
    </source>
</evidence>
<dbReference type="InterPro" id="IPR036864">
    <property type="entry name" value="Zn2-C6_fun-type_DNA-bd_sf"/>
</dbReference>
<dbReference type="CDD" id="cd00067">
    <property type="entry name" value="GAL4"/>
    <property type="match status" value="1"/>
</dbReference>
<dbReference type="PROSITE" id="PS50157">
    <property type="entry name" value="ZINC_FINGER_C2H2_2"/>
    <property type="match status" value="2"/>
</dbReference>
<dbReference type="Pfam" id="PF00096">
    <property type="entry name" value="zf-C2H2"/>
    <property type="match status" value="2"/>
</dbReference>
<dbReference type="AlphaFoldDB" id="A0A6A6WAJ0"/>
<name>A0A6A6WAJ0_9PEZI</name>
<dbReference type="GO" id="GO:0008270">
    <property type="term" value="F:zinc ion binding"/>
    <property type="evidence" value="ECO:0007669"/>
    <property type="project" value="UniProtKB-KW"/>
</dbReference>
<evidence type="ECO:0000256" key="8">
    <source>
        <dbReference type="SAM" id="MobiDB-lite"/>
    </source>
</evidence>
<evidence type="ECO:0000313" key="12">
    <source>
        <dbReference type="Proteomes" id="UP000799437"/>
    </source>
</evidence>
<feature type="region of interest" description="Disordered" evidence="8">
    <location>
        <begin position="119"/>
        <end position="150"/>
    </location>
</feature>